<sequence length="93" mass="10146">MALHSKRAKLANCRTVSPGQLPQPNDRISHTASETTVASGMHDTVTVLRAINFQECTREICETREHEGMESLDSLSRRCGTAAAQQGHDGRGK</sequence>
<dbReference type="AlphaFoldDB" id="A0A0J9EJP7"/>
<reference evidence="2" key="1">
    <citation type="submission" date="2010-03" db="EMBL/GenBank/DDBJ databases">
        <title>Annotation of Blastomyces dermatitidis strain ATCC 18188.</title>
        <authorList>
            <consortium name="The Broad Institute Genome Sequencing Platform"/>
            <consortium name="Broad Institute Genome Sequencing Center for Infectious Disease."/>
            <person name="Cuomo C."/>
            <person name="Klein B."/>
            <person name="Sullivan T."/>
            <person name="Heitman J."/>
            <person name="Young S."/>
            <person name="Zeng Q."/>
            <person name="Gargeya S."/>
            <person name="Alvarado L."/>
            <person name="Berlin A.M."/>
            <person name="Chapman S.B."/>
            <person name="Chen Z."/>
            <person name="Freedman E."/>
            <person name="Gellesch M."/>
            <person name="Goldberg J."/>
            <person name="Griggs A."/>
            <person name="Gujja S."/>
            <person name="Heilman E."/>
            <person name="Heiman D."/>
            <person name="Howarth C."/>
            <person name="Mehta T."/>
            <person name="Neiman D."/>
            <person name="Pearson M."/>
            <person name="Roberts A."/>
            <person name="Saif S."/>
            <person name="Shea T."/>
            <person name="Shenoy N."/>
            <person name="Sisk P."/>
            <person name="Stolte C."/>
            <person name="Sykes S."/>
            <person name="White J."/>
            <person name="Yandava C."/>
            <person name="Haas B."/>
            <person name="Nusbaum C."/>
            <person name="Birren B."/>
        </authorList>
    </citation>
    <scope>NUCLEOTIDE SEQUENCE</scope>
    <source>
        <strain evidence="2">ATCC 18188</strain>
    </source>
</reference>
<feature type="compositionally biased region" description="Polar residues" evidence="1">
    <location>
        <begin position="14"/>
        <end position="23"/>
    </location>
</feature>
<organism evidence="2">
    <name type="scientific">Ajellomyces dermatitidis (strain ATCC 18188 / CBS 674.68)</name>
    <name type="common">Blastomyces dermatitidis</name>
    <dbReference type="NCBI Taxonomy" id="653446"/>
    <lineage>
        <taxon>Eukaryota</taxon>
        <taxon>Fungi</taxon>
        <taxon>Dikarya</taxon>
        <taxon>Ascomycota</taxon>
        <taxon>Pezizomycotina</taxon>
        <taxon>Eurotiomycetes</taxon>
        <taxon>Eurotiomycetidae</taxon>
        <taxon>Onygenales</taxon>
        <taxon>Ajellomycetaceae</taxon>
        <taxon>Blastomyces</taxon>
    </lineage>
</organism>
<name>A0A0J9EJP7_AJEDA</name>
<dbReference type="EMBL" id="GG749408">
    <property type="protein sequence ID" value="KMW66578.1"/>
    <property type="molecule type" value="Genomic_DNA"/>
</dbReference>
<dbReference type="Proteomes" id="UP000007802">
    <property type="component" value="Unassembled WGS sequence"/>
</dbReference>
<proteinExistence type="predicted"/>
<feature type="region of interest" description="Disordered" evidence="1">
    <location>
        <begin position="69"/>
        <end position="93"/>
    </location>
</feature>
<feature type="region of interest" description="Disordered" evidence="1">
    <location>
        <begin position="1"/>
        <end position="28"/>
    </location>
</feature>
<accession>A0A0J9EJP7</accession>
<protein>
    <submittedName>
        <fullName evidence="2">Uncharacterized protein</fullName>
    </submittedName>
</protein>
<gene>
    <name evidence="2" type="ORF">BDDG_11597</name>
</gene>
<evidence type="ECO:0000256" key="1">
    <source>
        <dbReference type="SAM" id="MobiDB-lite"/>
    </source>
</evidence>
<evidence type="ECO:0000313" key="2">
    <source>
        <dbReference type="EMBL" id="KMW66578.1"/>
    </source>
</evidence>